<feature type="domain" description="Malonyl-CoA:ACP transacylase (MAT)" evidence="1">
    <location>
        <begin position="28"/>
        <end position="124"/>
    </location>
</feature>
<organism evidence="2">
    <name type="scientific">Timema bartmani</name>
    <dbReference type="NCBI Taxonomy" id="61472"/>
    <lineage>
        <taxon>Eukaryota</taxon>
        <taxon>Metazoa</taxon>
        <taxon>Ecdysozoa</taxon>
        <taxon>Arthropoda</taxon>
        <taxon>Hexapoda</taxon>
        <taxon>Insecta</taxon>
        <taxon>Pterygota</taxon>
        <taxon>Neoptera</taxon>
        <taxon>Polyneoptera</taxon>
        <taxon>Phasmatodea</taxon>
        <taxon>Timematodea</taxon>
        <taxon>Timematoidea</taxon>
        <taxon>Timematidae</taxon>
        <taxon>Timema</taxon>
    </lineage>
</organism>
<dbReference type="InterPro" id="IPR016035">
    <property type="entry name" value="Acyl_Trfase/lysoPLipase"/>
</dbReference>
<gene>
    <name evidence="2" type="ORF">TBIB3V08_LOCUS9064</name>
</gene>
<protein>
    <recommendedName>
        <fullName evidence="1">Malonyl-CoA:ACP transacylase (MAT) domain-containing protein</fullName>
    </recommendedName>
</protein>
<accession>A0A7R9F494</accession>
<dbReference type="Pfam" id="PF00698">
    <property type="entry name" value="Acyl_transf_1"/>
    <property type="match status" value="1"/>
</dbReference>
<dbReference type="GO" id="GO:0016740">
    <property type="term" value="F:transferase activity"/>
    <property type="evidence" value="ECO:0007669"/>
    <property type="project" value="InterPro"/>
</dbReference>
<dbReference type="EMBL" id="OD568263">
    <property type="protein sequence ID" value="CAD7446739.1"/>
    <property type="molecule type" value="Genomic_DNA"/>
</dbReference>
<evidence type="ECO:0000313" key="2">
    <source>
        <dbReference type="EMBL" id="CAD7446739.1"/>
    </source>
</evidence>
<dbReference type="InterPro" id="IPR001227">
    <property type="entry name" value="Ac_transferase_dom_sf"/>
</dbReference>
<evidence type="ECO:0000259" key="1">
    <source>
        <dbReference type="Pfam" id="PF00698"/>
    </source>
</evidence>
<dbReference type="AlphaFoldDB" id="A0A7R9F494"/>
<dbReference type="SUPFAM" id="SSF52151">
    <property type="entry name" value="FabD/lysophospholipase-like"/>
    <property type="match status" value="1"/>
</dbReference>
<dbReference type="Gene3D" id="3.30.70.3290">
    <property type="match status" value="1"/>
</dbReference>
<proteinExistence type="predicted"/>
<sequence length="130" mass="14284">MYTRLLGGKVGNLLGKSARHRFYVLCVQVIPSPKQRSSRWISSSIPESAWNTALAQNSSAAYHVNNLLSPVLFKEALAHVPENAVVIELAPHCLLQAILKRSLGPTCTNVGLVKRLHPNNLEFLFSALGR</sequence>
<reference evidence="2" key="1">
    <citation type="submission" date="2020-11" db="EMBL/GenBank/DDBJ databases">
        <authorList>
            <person name="Tran Van P."/>
        </authorList>
    </citation>
    <scope>NUCLEOTIDE SEQUENCE</scope>
</reference>
<dbReference type="Gene3D" id="3.40.366.10">
    <property type="entry name" value="Malonyl-Coenzyme A Acyl Carrier Protein, domain 2"/>
    <property type="match status" value="1"/>
</dbReference>
<dbReference type="InterPro" id="IPR014043">
    <property type="entry name" value="Acyl_transferase_dom"/>
</dbReference>
<name>A0A7R9F494_9NEOP</name>